<dbReference type="Gene3D" id="3.90.176.10">
    <property type="entry name" value="Toxin ADP-ribosyltransferase, Chain A, domain 1"/>
    <property type="match status" value="1"/>
</dbReference>
<dbReference type="InterPro" id="IPR003540">
    <property type="entry name" value="ADP-ribosyltransferase"/>
</dbReference>
<evidence type="ECO:0000313" key="2">
    <source>
        <dbReference type="EMBL" id="SMO83293.1"/>
    </source>
</evidence>
<dbReference type="Pfam" id="PF03496">
    <property type="entry name" value="ADPrib_exo_Tox"/>
    <property type="match status" value="1"/>
</dbReference>
<organism evidence="2 3">
    <name type="scientific">Pedobacter westerhofensis</name>
    <dbReference type="NCBI Taxonomy" id="425512"/>
    <lineage>
        <taxon>Bacteria</taxon>
        <taxon>Pseudomonadati</taxon>
        <taxon>Bacteroidota</taxon>
        <taxon>Sphingobacteriia</taxon>
        <taxon>Sphingobacteriales</taxon>
        <taxon>Sphingobacteriaceae</taxon>
        <taxon>Pedobacter</taxon>
    </lineage>
</organism>
<gene>
    <name evidence="2" type="ORF">SAMN06265348_108121</name>
</gene>
<protein>
    <submittedName>
        <fullName evidence="2">ADP-ribosyltransferase exoenzyme</fullName>
    </submittedName>
</protein>
<dbReference type="SUPFAM" id="SSF56399">
    <property type="entry name" value="ADP-ribosylation"/>
    <property type="match status" value="1"/>
</dbReference>
<accession>A0A521EHB3</accession>
<dbReference type="Proteomes" id="UP000320300">
    <property type="component" value="Unassembled WGS sequence"/>
</dbReference>
<dbReference type="PROSITE" id="PS51996">
    <property type="entry name" value="TR_MART"/>
    <property type="match status" value="1"/>
</dbReference>
<dbReference type="EMBL" id="FXTN01000008">
    <property type="protein sequence ID" value="SMO83293.1"/>
    <property type="molecule type" value="Genomic_DNA"/>
</dbReference>
<dbReference type="GO" id="GO:0016740">
    <property type="term" value="F:transferase activity"/>
    <property type="evidence" value="ECO:0007669"/>
    <property type="project" value="UniProtKB-KW"/>
</dbReference>
<evidence type="ECO:0000313" key="3">
    <source>
        <dbReference type="Proteomes" id="UP000320300"/>
    </source>
</evidence>
<feature type="domain" description="ADP ribosyltransferase" evidence="1">
    <location>
        <begin position="30"/>
        <end position="171"/>
    </location>
</feature>
<dbReference type="GO" id="GO:0005576">
    <property type="term" value="C:extracellular region"/>
    <property type="evidence" value="ECO:0007669"/>
    <property type="project" value="InterPro"/>
</dbReference>
<keyword evidence="2" id="KW-0808">Transferase</keyword>
<evidence type="ECO:0000259" key="1">
    <source>
        <dbReference type="Pfam" id="PF03496"/>
    </source>
</evidence>
<dbReference type="RefSeq" id="WP_185960509.1">
    <property type="nucleotide sequence ID" value="NZ_CBCSJO010000008.1"/>
</dbReference>
<proteinExistence type="predicted"/>
<keyword evidence="3" id="KW-1185">Reference proteome</keyword>
<name>A0A521EHB3_9SPHI</name>
<dbReference type="AlphaFoldDB" id="A0A521EHB3"/>
<reference evidence="2 3" key="1">
    <citation type="submission" date="2017-05" db="EMBL/GenBank/DDBJ databases">
        <authorList>
            <person name="Varghese N."/>
            <person name="Submissions S."/>
        </authorList>
    </citation>
    <scope>NUCLEOTIDE SEQUENCE [LARGE SCALE GENOMIC DNA]</scope>
    <source>
        <strain evidence="2 3">DSM 19036</strain>
    </source>
</reference>
<sequence>MTKAEQFARKYLGREIHEIERSARKNELPDLSVYEKAIIYKYSEDGYEQVNELLRSTNGKTNSNFGTILNTCLSKLENFEGLVYRCASLNSFELKKYLDAEKDGEAIIEHSFISTTKSELTAISFGRNTRFVIYSKTGKEIEKIAKYGKFDPANEKEVLFKSGRKFTILEVIKEAGYTLITMEEI</sequence>